<dbReference type="EMBL" id="LLXI01002685">
    <property type="protein sequence ID" value="PKY57756.1"/>
    <property type="molecule type" value="Genomic_DNA"/>
</dbReference>
<evidence type="ECO:0000256" key="1">
    <source>
        <dbReference type="SAM" id="MobiDB-lite"/>
    </source>
</evidence>
<feature type="region of interest" description="Disordered" evidence="1">
    <location>
        <begin position="158"/>
        <end position="194"/>
    </location>
</feature>
<sequence>MPNPQNFRIKTDLGQRCKRCPGRCQQNHYSLDRKYGELKVVISNIQKHKEPIECFKHSTVTYHPPHNCNKIKCTRCGFWGHSKEVCNDKLYYWNRLYLCKCDGKKCKRQRTEAQYKGSNHCCTCQKPVVFYEVYSNYNIGKLRCDKCYENSINNKRPPISDTDEGNKKPKFEIPEPEDPMVEMDLDPPKLNKGKGKQKYTEIRCTNCNKEESPINCINELGICYKCNEKRERLERTGSTSCIKTYTVC</sequence>
<evidence type="ECO:0000313" key="3">
    <source>
        <dbReference type="Proteomes" id="UP000234323"/>
    </source>
</evidence>
<feature type="compositionally biased region" description="Acidic residues" evidence="1">
    <location>
        <begin position="174"/>
        <end position="185"/>
    </location>
</feature>
<dbReference type="VEuPathDB" id="FungiDB:RhiirFUN_022355"/>
<dbReference type="VEuPathDB" id="FungiDB:RhiirA1_470064"/>
<dbReference type="VEuPathDB" id="FungiDB:FUN_006659"/>
<accession>A0A2I1HFU6</accession>
<feature type="compositionally biased region" description="Basic and acidic residues" evidence="1">
    <location>
        <begin position="164"/>
        <end position="173"/>
    </location>
</feature>
<keyword evidence="3" id="KW-1185">Reference proteome</keyword>
<dbReference type="AlphaFoldDB" id="A0A2I1HFU6"/>
<comment type="caution">
    <text evidence="2">The sequence shown here is derived from an EMBL/GenBank/DDBJ whole genome shotgun (WGS) entry which is preliminary data.</text>
</comment>
<organism evidence="2 3">
    <name type="scientific">Rhizophagus irregularis</name>
    <dbReference type="NCBI Taxonomy" id="588596"/>
    <lineage>
        <taxon>Eukaryota</taxon>
        <taxon>Fungi</taxon>
        <taxon>Fungi incertae sedis</taxon>
        <taxon>Mucoromycota</taxon>
        <taxon>Glomeromycotina</taxon>
        <taxon>Glomeromycetes</taxon>
        <taxon>Glomerales</taxon>
        <taxon>Glomeraceae</taxon>
        <taxon>Rhizophagus</taxon>
    </lineage>
</organism>
<proteinExistence type="predicted"/>
<evidence type="ECO:0000313" key="2">
    <source>
        <dbReference type="EMBL" id="PKY57756.1"/>
    </source>
</evidence>
<gene>
    <name evidence="2" type="ORF">RhiirA4_479074</name>
</gene>
<protein>
    <submittedName>
        <fullName evidence="2">Uncharacterized protein</fullName>
    </submittedName>
</protein>
<reference evidence="2 3" key="1">
    <citation type="submission" date="2015-10" db="EMBL/GenBank/DDBJ databases">
        <title>Genome analyses suggest a sexual origin of heterokaryosis in a supposedly ancient asexual fungus.</title>
        <authorList>
            <person name="Ropars J."/>
            <person name="Sedzielewska K."/>
            <person name="Noel J."/>
            <person name="Charron P."/>
            <person name="Farinelli L."/>
            <person name="Marton T."/>
            <person name="Kruger M."/>
            <person name="Pelin A."/>
            <person name="Brachmann A."/>
            <person name="Corradi N."/>
        </authorList>
    </citation>
    <scope>NUCLEOTIDE SEQUENCE [LARGE SCALE GENOMIC DNA]</scope>
    <source>
        <strain evidence="2 3">A4</strain>
    </source>
</reference>
<dbReference type="Proteomes" id="UP000234323">
    <property type="component" value="Unassembled WGS sequence"/>
</dbReference>
<name>A0A2I1HFU6_9GLOM</name>